<dbReference type="InterPro" id="IPR052349">
    <property type="entry name" value="Metallo-hydrolase_Enzymes"/>
</dbReference>
<dbReference type="PANTHER" id="PTHR32027">
    <property type="entry name" value="CYTOSINE DEAMINASE"/>
    <property type="match status" value="1"/>
</dbReference>
<dbReference type="STRING" id="1330018.A0A167LR74"/>
<feature type="domain" description="Amidohydrolase-related" evidence="1">
    <location>
        <begin position="20"/>
        <end position="355"/>
    </location>
</feature>
<accession>A0A167LR74</accession>
<dbReference type="PANTHER" id="PTHR32027:SF0">
    <property type="entry name" value="CYTOSINE DEAMINASE"/>
    <property type="match status" value="1"/>
</dbReference>
<dbReference type="AlphaFoldDB" id="A0A167LR74"/>
<dbReference type="Pfam" id="PF01979">
    <property type="entry name" value="Amidohydro_1"/>
    <property type="match status" value="1"/>
</dbReference>
<dbReference type="InterPro" id="IPR006680">
    <property type="entry name" value="Amidohydro-rel"/>
</dbReference>
<evidence type="ECO:0000313" key="2">
    <source>
        <dbReference type="EMBL" id="KZO95947.1"/>
    </source>
</evidence>
<dbReference type="EMBL" id="KV417286">
    <property type="protein sequence ID" value="KZO95947.1"/>
    <property type="molecule type" value="Genomic_DNA"/>
</dbReference>
<keyword evidence="3" id="KW-1185">Reference proteome</keyword>
<evidence type="ECO:0000259" key="1">
    <source>
        <dbReference type="Pfam" id="PF01979"/>
    </source>
</evidence>
<dbReference type="GO" id="GO:0016814">
    <property type="term" value="F:hydrolase activity, acting on carbon-nitrogen (but not peptide) bonds, in cyclic amidines"/>
    <property type="evidence" value="ECO:0007669"/>
    <property type="project" value="TreeGrafter"/>
</dbReference>
<proteinExistence type="predicted"/>
<reference evidence="2 3" key="1">
    <citation type="journal article" date="2016" name="Mol. Biol. Evol.">
        <title>Comparative Genomics of Early-Diverging Mushroom-Forming Fungi Provides Insights into the Origins of Lignocellulose Decay Capabilities.</title>
        <authorList>
            <person name="Nagy L.G."/>
            <person name="Riley R."/>
            <person name="Tritt A."/>
            <person name="Adam C."/>
            <person name="Daum C."/>
            <person name="Floudas D."/>
            <person name="Sun H."/>
            <person name="Yadav J.S."/>
            <person name="Pangilinan J."/>
            <person name="Larsson K.H."/>
            <person name="Matsuura K."/>
            <person name="Barry K."/>
            <person name="Labutti K."/>
            <person name="Kuo R."/>
            <person name="Ohm R.A."/>
            <person name="Bhattacharya S.S."/>
            <person name="Shirouzu T."/>
            <person name="Yoshinaga Y."/>
            <person name="Martin F.M."/>
            <person name="Grigoriev I.V."/>
            <person name="Hibbett D.S."/>
        </authorList>
    </citation>
    <scope>NUCLEOTIDE SEQUENCE [LARGE SCALE GENOMIC DNA]</scope>
    <source>
        <strain evidence="2 3">TUFC12733</strain>
    </source>
</reference>
<protein>
    <submittedName>
        <fullName evidence="2">Metallo-dependent hydrolase</fullName>
    </submittedName>
</protein>
<dbReference type="OrthoDB" id="10266980at2759"/>
<dbReference type="Proteomes" id="UP000076738">
    <property type="component" value="Unassembled WGS sequence"/>
</dbReference>
<dbReference type="SUPFAM" id="SSF51556">
    <property type="entry name" value="Metallo-dependent hydrolases"/>
    <property type="match status" value="1"/>
</dbReference>
<gene>
    <name evidence="2" type="ORF">CALVIDRAFT_143448</name>
</gene>
<sequence>MRKTQEAKAGFQEGDLLARGRQLIRASISHGVTTMRAHVEVDPAVDLQCVEVGMQLKAEFIDSCDIRLVVFVQDSIFSGPYGDIDEPYTAQMQGLLKEALDSGRGPVSAVGSAPYVEKGGKEFEMANIAYILDLAEMYGIDADFHLDFDISRESRLMDLIEEVRKRPAFHTHSSRPSRRNSVYPLRVTLGHCRTLSRIDPANIYKNLTTMAQGLEIYIVGLPNSDMYMHHANEPALYRDRVRSVLNALELERQSSTYLQGRISLSINNVGNLFTPQGDGDPLALLPLCVAVYQDATANSLASLLRMVTVQAASAAGLRPLEHADDLSIRPGEPADLVILDGCSDWRTAALAPPFARVTLKGGKVVATRKAETWIDGDSV</sequence>
<keyword evidence="2" id="KW-0378">Hydrolase</keyword>
<dbReference type="Gene3D" id="3.20.20.140">
    <property type="entry name" value="Metal-dependent hydrolases"/>
    <property type="match status" value="1"/>
</dbReference>
<evidence type="ECO:0000313" key="3">
    <source>
        <dbReference type="Proteomes" id="UP000076738"/>
    </source>
</evidence>
<organism evidence="2 3">
    <name type="scientific">Calocera viscosa (strain TUFC12733)</name>
    <dbReference type="NCBI Taxonomy" id="1330018"/>
    <lineage>
        <taxon>Eukaryota</taxon>
        <taxon>Fungi</taxon>
        <taxon>Dikarya</taxon>
        <taxon>Basidiomycota</taxon>
        <taxon>Agaricomycotina</taxon>
        <taxon>Dacrymycetes</taxon>
        <taxon>Dacrymycetales</taxon>
        <taxon>Dacrymycetaceae</taxon>
        <taxon>Calocera</taxon>
    </lineage>
</organism>
<name>A0A167LR74_CALVF</name>
<dbReference type="InterPro" id="IPR032466">
    <property type="entry name" value="Metal_Hydrolase"/>
</dbReference>